<keyword evidence="1" id="KW-0378">Hydrolase</keyword>
<dbReference type="OrthoDB" id="9799840at2"/>
<dbReference type="AlphaFoldDB" id="A0A0M6YDU9"/>
<dbReference type="Proteomes" id="UP000049222">
    <property type="component" value="Unassembled WGS sequence"/>
</dbReference>
<keyword evidence="2" id="KW-1185">Reference proteome</keyword>
<dbReference type="PANTHER" id="PTHR43857:SF1">
    <property type="entry name" value="YJGH FAMILY PROTEIN"/>
    <property type="match status" value="1"/>
</dbReference>
<dbReference type="RefSeq" id="WP_055081759.1">
    <property type="nucleotide sequence ID" value="NZ_CXSU01000005.1"/>
</dbReference>
<dbReference type="SUPFAM" id="SSF55298">
    <property type="entry name" value="YjgF-like"/>
    <property type="match status" value="1"/>
</dbReference>
<dbReference type="STRING" id="420998.JDO7802_00116"/>
<accession>A0A0M6YDU9</accession>
<dbReference type="Pfam" id="PF01042">
    <property type="entry name" value="Ribonuc_L-PSP"/>
    <property type="match status" value="1"/>
</dbReference>
<organism evidence="1 2">
    <name type="scientific">Jannaschia donghaensis</name>
    <dbReference type="NCBI Taxonomy" id="420998"/>
    <lineage>
        <taxon>Bacteria</taxon>
        <taxon>Pseudomonadati</taxon>
        <taxon>Pseudomonadota</taxon>
        <taxon>Alphaproteobacteria</taxon>
        <taxon>Rhodobacterales</taxon>
        <taxon>Roseobacteraceae</taxon>
        <taxon>Jannaschia</taxon>
    </lineage>
</organism>
<sequence>MDDPKIALSPAIAPPPFGAYSHGVLVPAGRLLVTSGQLGLGADGDCPADLAEQARLCLATIDAILGEAGAGREHVLRLNAYVTRREDFAVWMKVRDTWLADVAVKPASTLMIVGGFTKAEFLVEIEALAMVP</sequence>
<dbReference type="Gene3D" id="3.30.1330.40">
    <property type="entry name" value="RutC-like"/>
    <property type="match status" value="1"/>
</dbReference>
<name>A0A0M6YDU9_9RHOB</name>
<evidence type="ECO:0000313" key="1">
    <source>
        <dbReference type="EMBL" id="CTQ48114.1"/>
    </source>
</evidence>
<dbReference type="CDD" id="cd00448">
    <property type="entry name" value="YjgF_YER057c_UK114_family"/>
    <property type="match status" value="1"/>
</dbReference>
<gene>
    <name evidence="1" type="primary">yabJ_1</name>
    <name evidence="1" type="ORF">JDO7802_00116</name>
</gene>
<dbReference type="GO" id="GO:0016787">
    <property type="term" value="F:hydrolase activity"/>
    <property type="evidence" value="ECO:0007669"/>
    <property type="project" value="UniProtKB-KW"/>
</dbReference>
<protein>
    <submittedName>
        <fullName evidence="1">Enamine/imine deaminase</fullName>
        <ecNumber evidence="1">3.5.4.-</ecNumber>
    </submittedName>
</protein>
<dbReference type="EMBL" id="CXSU01000005">
    <property type="protein sequence ID" value="CTQ48114.1"/>
    <property type="molecule type" value="Genomic_DNA"/>
</dbReference>
<proteinExistence type="predicted"/>
<evidence type="ECO:0000313" key="2">
    <source>
        <dbReference type="Proteomes" id="UP000049222"/>
    </source>
</evidence>
<reference evidence="1 2" key="1">
    <citation type="submission" date="2015-07" db="EMBL/GenBank/DDBJ databases">
        <authorList>
            <person name="Noorani M."/>
        </authorList>
    </citation>
    <scope>NUCLEOTIDE SEQUENCE [LARGE SCALE GENOMIC DNA]</scope>
    <source>
        <strain evidence="1 2">CECT 7802</strain>
    </source>
</reference>
<dbReference type="PANTHER" id="PTHR43857">
    <property type="entry name" value="BLR7761 PROTEIN"/>
    <property type="match status" value="1"/>
</dbReference>
<dbReference type="InterPro" id="IPR006175">
    <property type="entry name" value="YjgF/YER057c/UK114"/>
</dbReference>
<dbReference type="EC" id="3.5.4.-" evidence="1"/>
<dbReference type="InterPro" id="IPR035959">
    <property type="entry name" value="RutC-like_sf"/>
</dbReference>